<evidence type="ECO:0000313" key="1">
    <source>
        <dbReference type="Ensembl" id="ENSMFAP00000055855.1"/>
    </source>
</evidence>
<protein>
    <submittedName>
        <fullName evidence="1">Uncharacterized protein</fullName>
    </submittedName>
</protein>
<dbReference type="Ensembl" id="ENSMFAT00000094536.1">
    <property type="protein sequence ID" value="ENSMFAP00000055855.1"/>
    <property type="gene ID" value="ENSMFAG00000061200.1"/>
</dbReference>
<evidence type="ECO:0000313" key="2">
    <source>
        <dbReference type="Proteomes" id="UP000233100"/>
    </source>
</evidence>
<reference evidence="1 2" key="1">
    <citation type="submission" date="2013-03" db="EMBL/GenBank/DDBJ databases">
        <authorList>
            <person name="Warren W."/>
            <person name="Wilson R.K."/>
        </authorList>
    </citation>
    <scope>NUCLEOTIDE SEQUENCE</scope>
</reference>
<organism evidence="1 2">
    <name type="scientific">Macaca fascicularis</name>
    <name type="common">Crab-eating macaque</name>
    <name type="synonym">Cynomolgus monkey</name>
    <dbReference type="NCBI Taxonomy" id="9541"/>
    <lineage>
        <taxon>Eukaryota</taxon>
        <taxon>Metazoa</taxon>
        <taxon>Chordata</taxon>
        <taxon>Craniata</taxon>
        <taxon>Vertebrata</taxon>
        <taxon>Euteleostomi</taxon>
        <taxon>Mammalia</taxon>
        <taxon>Eutheria</taxon>
        <taxon>Euarchontoglires</taxon>
        <taxon>Primates</taxon>
        <taxon>Haplorrhini</taxon>
        <taxon>Catarrhini</taxon>
        <taxon>Cercopithecidae</taxon>
        <taxon>Cercopithecinae</taxon>
        <taxon>Macaca</taxon>
    </lineage>
</organism>
<reference evidence="1" key="2">
    <citation type="submission" date="2025-08" db="UniProtKB">
        <authorList>
            <consortium name="Ensembl"/>
        </authorList>
    </citation>
    <scope>IDENTIFICATION</scope>
</reference>
<keyword evidence="2" id="KW-1185">Reference proteome</keyword>
<dbReference type="PANTHER" id="PTHR12138:SF133">
    <property type="entry name" value="SECRETED PROTEIN"/>
    <property type="match status" value="1"/>
</dbReference>
<sequence>KYSGTILAHCNLCLLDSSDPTTSASRIAGTAGVRHHACLSFVFLAETGFCHVVQAGLKLLGSSNPPALASQIAGTTGMNYCTWLNQCLYIEKIHIYCGLSQMVNFSPALLTAPPANLSLLSVAPPHSL</sequence>
<name>A0A7N9IDX5_MACFA</name>
<dbReference type="AlphaFoldDB" id="A0A7N9IDX5"/>
<reference evidence="1" key="3">
    <citation type="submission" date="2025-09" db="UniProtKB">
        <authorList>
            <consortium name="Ensembl"/>
        </authorList>
    </citation>
    <scope>IDENTIFICATION</scope>
</reference>
<dbReference type="GeneTree" id="ENSGT01120000271815"/>
<accession>A0A7N9IDX5</accession>
<dbReference type="PRINTS" id="PR02045">
    <property type="entry name" value="F138DOMAIN"/>
</dbReference>
<proteinExistence type="predicted"/>
<dbReference type="Proteomes" id="UP000233100">
    <property type="component" value="Chromosome 1"/>
</dbReference>
<dbReference type="PANTHER" id="PTHR12138">
    <property type="entry name" value="PRIMATE-EXPANDED PROTEIN FAMILY"/>
    <property type="match status" value="1"/>
</dbReference>